<feature type="transmembrane region" description="Helical" evidence="2">
    <location>
        <begin position="151"/>
        <end position="175"/>
    </location>
</feature>
<sequence length="335" mass="36951">MTFTADQMVLVAIFVESITYGICVIMSLATLMIFLRVDANGKVVHKKLLSLLVLMLVIATLHIVLSFVRVFAGFVRHRDNVVAYFSNVGHPLVIGKNSFLLIQTGLGDSINIWRCYIVYGKKWWVIIFPLVMLIGAFATGVSLLVNQNPNATVFSIAPAIGTACDALTMATNVYCTSAITWKIWTTAEFTTRVSNLMPILIFVLQTGALYTSALVVWLGTNLANSLSQFIITDMLNPLIPSMFCLLVLQVKFHQFSCNALDDMTDMAFGDPQQTSHTKRWSGMRRRRESHTGLSTVSTRPVATDISTHVDECSSGEDAIRMQKSPAALTDIAELA</sequence>
<comment type="caution">
    <text evidence="3">The sequence shown here is derived from an EMBL/GenBank/DDBJ whole genome shotgun (WGS) entry which is preliminary data.</text>
</comment>
<keyword evidence="2" id="KW-0812">Transmembrane</keyword>
<feature type="transmembrane region" description="Helical" evidence="2">
    <location>
        <begin position="18"/>
        <end position="37"/>
    </location>
</feature>
<name>A0A4Y9Z4L3_9AGAM</name>
<feature type="transmembrane region" description="Helical" evidence="2">
    <location>
        <begin position="226"/>
        <end position="248"/>
    </location>
</feature>
<feature type="transmembrane region" description="Helical" evidence="2">
    <location>
        <begin position="49"/>
        <end position="75"/>
    </location>
</feature>
<dbReference type="STRING" id="205917.A0A4Y9Z4L3"/>
<dbReference type="Proteomes" id="UP000298327">
    <property type="component" value="Unassembled WGS sequence"/>
</dbReference>
<reference evidence="3 4" key="1">
    <citation type="submission" date="2019-02" db="EMBL/GenBank/DDBJ databases">
        <title>Genome sequencing of the rare red list fungi Dentipellis fragilis.</title>
        <authorList>
            <person name="Buettner E."/>
            <person name="Kellner H."/>
        </authorList>
    </citation>
    <scope>NUCLEOTIDE SEQUENCE [LARGE SCALE GENOMIC DNA]</scope>
    <source>
        <strain evidence="3 4">DSM 105465</strain>
    </source>
</reference>
<feature type="transmembrane region" description="Helical" evidence="2">
    <location>
        <begin position="196"/>
        <end position="220"/>
    </location>
</feature>
<evidence type="ECO:0000313" key="4">
    <source>
        <dbReference type="Proteomes" id="UP000298327"/>
    </source>
</evidence>
<keyword evidence="4" id="KW-1185">Reference proteome</keyword>
<organism evidence="3 4">
    <name type="scientific">Dentipellis fragilis</name>
    <dbReference type="NCBI Taxonomy" id="205917"/>
    <lineage>
        <taxon>Eukaryota</taxon>
        <taxon>Fungi</taxon>
        <taxon>Dikarya</taxon>
        <taxon>Basidiomycota</taxon>
        <taxon>Agaricomycotina</taxon>
        <taxon>Agaricomycetes</taxon>
        <taxon>Russulales</taxon>
        <taxon>Hericiaceae</taxon>
        <taxon>Dentipellis</taxon>
    </lineage>
</organism>
<feature type="region of interest" description="Disordered" evidence="1">
    <location>
        <begin position="271"/>
        <end position="297"/>
    </location>
</feature>
<evidence type="ECO:0000313" key="3">
    <source>
        <dbReference type="EMBL" id="TFY69796.1"/>
    </source>
</evidence>
<dbReference type="OrthoDB" id="3357408at2759"/>
<accession>A0A4Y9Z4L3</accession>
<protein>
    <submittedName>
        <fullName evidence="3">Uncharacterized protein</fullName>
    </submittedName>
</protein>
<gene>
    <name evidence="3" type="ORF">EVG20_g3011</name>
</gene>
<feature type="compositionally biased region" description="Basic residues" evidence="1">
    <location>
        <begin position="276"/>
        <end position="288"/>
    </location>
</feature>
<dbReference type="AlphaFoldDB" id="A0A4Y9Z4L3"/>
<keyword evidence="2" id="KW-0472">Membrane</keyword>
<evidence type="ECO:0000256" key="1">
    <source>
        <dbReference type="SAM" id="MobiDB-lite"/>
    </source>
</evidence>
<feature type="transmembrane region" description="Helical" evidence="2">
    <location>
        <begin position="123"/>
        <end position="145"/>
    </location>
</feature>
<proteinExistence type="predicted"/>
<evidence type="ECO:0000256" key="2">
    <source>
        <dbReference type="SAM" id="Phobius"/>
    </source>
</evidence>
<dbReference type="EMBL" id="SEOQ01000128">
    <property type="protein sequence ID" value="TFY69796.1"/>
    <property type="molecule type" value="Genomic_DNA"/>
</dbReference>
<keyword evidence="2" id="KW-1133">Transmembrane helix</keyword>